<proteinExistence type="predicted"/>
<accession>A0ACD2ZWZ3</accession>
<evidence type="ECO:0000313" key="2">
    <source>
        <dbReference type="Proteomes" id="UP000308600"/>
    </source>
</evidence>
<organism evidence="1 2">
    <name type="scientific">Pluteus cervinus</name>
    <dbReference type="NCBI Taxonomy" id="181527"/>
    <lineage>
        <taxon>Eukaryota</taxon>
        <taxon>Fungi</taxon>
        <taxon>Dikarya</taxon>
        <taxon>Basidiomycota</taxon>
        <taxon>Agaricomycotina</taxon>
        <taxon>Agaricomycetes</taxon>
        <taxon>Agaricomycetidae</taxon>
        <taxon>Agaricales</taxon>
        <taxon>Pluteineae</taxon>
        <taxon>Pluteaceae</taxon>
        <taxon>Pluteus</taxon>
    </lineage>
</organism>
<dbReference type="EMBL" id="ML210132">
    <property type="protein sequence ID" value="TFK57746.1"/>
    <property type="molecule type" value="Genomic_DNA"/>
</dbReference>
<gene>
    <name evidence="1" type="ORF">BDN72DRAFT_740917</name>
</gene>
<dbReference type="Proteomes" id="UP000308600">
    <property type="component" value="Unassembled WGS sequence"/>
</dbReference>
<feature type="non-terminal residue" evidence="1">
    <location>
        <position position="1"/>
    </location>
</feature>
<name>A0ACD2ZWZ3_9AGAR</name>
<feature type="non-terminal residue" evidence="1">
    <location>
        <position position="63"/>
    </location>
</feature>
<reference evidence="1 2" key="1">
    <citation type="journal article" date="2019" name="Nat. Ecol. Evol.">
        <title>Megaphylogeny resolves global patterns of mushroom evolution.</title>
        <authorList>
            <person name="Varga T."/>
            <person name="Krizsan K."/>
            <person name="Foldi C."/>
            <person name="Dima B."/>
            <person name="Sanchez-Garcia M."/>
            <person name="Sanchez-Ramirez S."/>
            <person name="Szollosi G.J."/>
            <person name="Szarkandi J.G."/>
            <person name="Papp V."/>
            <person name="Albert L."/>
            <person name="Andreopoulos W."/>
            <person name="Angelini C."/>
            <person name="Antonin V."/>
            <person name="Barry K.W."/>
            <person name="Bougher N.L."/>
            <person name="Buchanan P."/>
            <person name="Buyck B."/>
            <person name="Bense V."/>
            <person name="Catcheside P."/>
            <person name="Chovatia M."/>
            <person name="Cooper J."/>
            <person name="Damon W."/>
            <person name="Desjardin D."/>
            <person name="Finy P."/>
            <person name="Geml J."/>
            <person name="Haridas S."/>
            <person name="Hughes K."/>
            <person name="Justo A."/>
            <person name="Karasinski D."/>
            <person name="Kautmanova I."/>
            <person name="Kiss B."/>
            <person name="Kocsube S."/>
            <person name="Kotiranta H."/>
            <person name="LaButti K.M."/>
            <person name="Lechner B.E."/>
            <person name="Liimatainen K."/>
            <person name="Lipzen A."/>
            <person name="Lukacs Z."/>
            <person name="Mihaltcheva S."/>
            <person name="Morgado L.N."/>
            <person name="Niskanen T."/>
            <person name="Noordeloos M.E."/>
            <person name="Ohm R.A."/>
            <person name="Ortiz-Santana B."/>
            <person name="Ovrebo C."/>
            <person name="Racz N."/>
            <person name="Riley R."/>
            <person name="Savchenko A."/>
            <person name="Shiryaev A."/>
            <person name="Soop K."/>
            <person name="Spirin V."/>
            <person name="Szebenyi C."/>
            <person name="Tomsovsky M."/>
            <person name="Tulloss R.E."/>
            <person name="Uehling J."/>
            <person name="Grigoriev I.V."/>
            <person name="Vagvolgyi C."/>
            <person name="Papp T."/>
            <person name="Martin F.M."/>
            <person name="Miettinen O."/>
            <person name="Hibbett D.S."/>
            <person name="Nagy L.G."/>
        </authorList>
    </citation>
    <scope>NUCLEOTIDE SEQUENCE [LARGE SCALE GENOMIC DNA]</scope>
    <source>
        <strain evidence="1 2">NL-1719</strain>
    </source>
</reference>
<keyword evidence="2" id="KW-1185">Reference proteome</keyword>
<sequence>RLPRRDREDTDQYERVMLLLFRPWRSFSEFISESLHNQFNEMCDLVCLYHLKVMENMQLLHEC</sequence>
<evidence type="ECO:0000313" key="1">
    <source>
        <dbReference type="EMBL" id="TFK57746.1"/>
    </source>
</evidence>
<protein>
    <submittedName>
        <fullName evidence="1">Uncharacterized protein</fullName>
    </submittedName>
</protein>